<organism evidence="1">
    <name type="scientific">bioreactor metagenome</name>
    <dbReference type="NCBI Taxonomy" id="1076179"/>
    <lineage>
        <taxon>unclassified sequences</taxon>
        <taxon>metagenomes</taxon>
        <taxon>ecological metagenomes</taxon>
    </lineage>
</organism>
<comment type="caution">
    <text evidence="1">The sequence shown here is derived from an EMBL/GenBank/DDBJ whole genome shotgun (WGS) entry which is preliminary data.</text>
</comment>
<evidence type="ECO:0008006" key="2">
    <source>
        <dbReference type="Google" id="ProtNLM"/>
    </source>
</evidence>
<dbReference type="InterPro" id="IPR036593">
    <property type="entry name" value="CPE0013-like_sf"/>
</dbReference>
<reference evidence="1" key="1">
    <citation type="submission" date="2019-08" db="EMBL/GenBank/DDBJ databases">
        <authorList>
            <person name="Kucharzyk K."/>
            <person name="Murdoch R.W."/>
            <person name="Higgins S."/>
            <person name="Loffler F."/>
        </authorList>
    </citation>
    <scope>NUCLEOTIDE SEQUENCE</scope>
</reference>
<sequence>MTDSIDLSIPRVIVCIVCPNGCRIHCEGTEDGVRFTGQKCKRGESYAAAELTRPMRSLTTSVRTAFAEAPVVSVRTDGEVEKSMLQEISSALGQIVVTSRVKIGDVIAKNICGTGVNVICTSDRLVHPY</sequence>
<name>A0A645CB74_9ZZZZ</name>
<dbReference type="EMBL" id="VSSQ01025801">
    <property type="protein sequence ID" value="MPM74183.1"/>
    <property type="molecule type" value="Genomic_DNA"/>
</dbReference>
<gene>
    <name evidence="1" type="ORF">SDC9_121168</name>
</gene>
<protein>
    <recommendedName>
        <fullName evidence="2">4Fe-4S Mo/W bis-MGD-type domain-containing protein</fullName>
    </recommendedName>
</protein>
<dbReference type="Gene3D" id="3.10.530.10">
    <property type="entry name" value="CPE0013-like"/>
    <property type="match status" value="1"/>
</dbReference>
<dbReference type="PANTHER" id="PTHR39450:SF1">
    <property type="entry name" value="DUF1667 DOMAIN-CONTAINING PROTEIN"/>
    <property type="match status" value="1"/>
</dbReference>
<accession>A0A645CB74</accession>
<evidence type="ECO:0000313" key="1">
    <source>
        <dbReference type="EMBL" id="MPM74183.1"/>
    </source>
</evidence>
<dbReference type="SUPFAM" id="SSF160148">
    <property type="entry name" value="CPE0013-like"/>
    <property type="match status" value="1"/>
</dbReference>
<dbReference type="PANTHER" id="PTHR39450">
    <property type="entry name" value="MOLYBDOPTERIN OXIDOREDUCTASE, 4FE-4S CLUSTER-BINDING SUBUNIT"/>
    <property type="match status" value="1"/>
</dbReference>
<dbReference type="InterPro" id="IPR012460">
    <property type="entry name" value="DUF1667"/>
</dbReference>
<dbReference type="AlphaFoldDB" id="A0A645CB74"/>
<dbReference type="Pfam" id="PF07892">
    <property type="entry name" value="DUF1667"/>
    <property type="match status" value="1"/>
</dbReference>
<proteinExistence type="predicted"/>